<keyword evidence="1" id="KW-0472">Membrane</keyword>
<dbReference type="Gene3D" id="3.20.80.10">
    <property type="entry name" value="Regulatory factor, effector binding domain"/>
    <property type="match status" value="1"/>
</dbReference>
<dbReference type="RefSeq" id="WP_187256218.1">
    <property type="nucleotide sequence ID" value="NZ_JBHULF010000014.1"/>
</dbReference>
<evidence type="ECO:0000313" key="2">
    <source>
        <dbReference type="EMBL" id="MBC6490873.1"/>
    </source>
</evidence>
<dbReference type="EMBL" id="MBUA01000012">
    <property type="protein sequence ID" value="MBC6490873.1"/>
    <property type="molecule type" value="Genomic_DNA"/>
</dbReference>
<gene>
    <name evidence="2" type="ORF">BC349_07505</name>
</gene>
<evidence type="ECO:0000256" key="1">
    <source>
        <dbReference type="SAM" id="Phobius"/>
    </source>
</evidence>
<feature type="transmembrane region" description="Helical" evidence="1">
    <location>
        <begin position="7"/>
        <end position="30"/>
    </location>
</feature>
<keyword evidence="1" id="KW-0812">Transmembrane</keyword>
<evidence type="ECO:0000313" key="3">
    <source>
        <dbReference type="Proteomes" id="UP000765802"/>
    </source>
</evidence>
<dbReference type="Proteomes" id="UP000765802">
    <property type="component" value="Unassembled WGS sequence"/>
</dbReference>
<reference evidence="2 3" key="1">
    <citation type="submission" date="2016-07" db="EMBL/GenBank/DDBJ databases">
        <title>Genome analysis of Flavihumibacter stibioxidans YS-17.</title>
        <authorList>
            <person name="Shi K."/>
            <person name="Han Y."/>
            <person name="Wang G."/>
        </authorList>
    </citation>
    <scope>NUCLEOTIDE SEQUENCE [LARGE SCALE GENOMIC DNA]</scope>
    <source>
        <strain evidence="2 3">YS-17</strain>
    </source>
</reference>
<name>A0ABR7M785_9BACT</name>
<organism evidence="2 3">
    <name type="scientific">Flavihumibacter stibioxidans</name>
    <dbReference type="NCBI Taxonomy" id="1834163"/>
    <lineage>
        <taxon>Bacteria</taxon>
        <taxon>Pseudomonadati</taxon>
        <taxon>Bacteroidota</taxon>
        <taxon>Chitinophagia</taxon>
        <taxon>Chitinophagales</taxon>
        <taxon>Chitinophagaceae</taxon>
        <taxon>Flavihumibacter</taxon>
    </lineage>
</organism>
<keyword evidence="3" id="KW-1185">Reference proteome</keyword>
<keyword evidence="1" id="KW-1133">Transmembrane helix</keyword>
<protein>
    <submittedName>
        <fullName evidence="2">Uncharacterized protein</fullName>
    </submittedName>
</protein>
<accession>A0ABR7M785</accession>
<sequence length="319" mass="36163">MLKGRKFVIILLLGIASTLLLISVTIPITFNTKVVVPYTLDKTMEQLRLPVQLGKWFLPFAGYDTQLVKKSFYPKPTISSTDHELTVESATPANAILKLTENGNSKRFKISVLPDPSNSRSCIVKLPVSNTIWQRMIDPDPLDEIAIRSIKNLGEFTTDTKRFYGYTIRREMVKDSSYLYTTSTVKPDQKMEGTKILFDSLISFVRNNHITWNGKRIFYSQLTGEEELQIFASIAINSPVSLYPAEGITKKMMPVGKNLLVADYKGAYKNVTAVFRALEQYKRDYSLVSMAIPFEDFKTPGYGFAPDDIVEIKVCYPVY</sequence>
<comment type="caution">
    <text evidence="2">The sequence shown here is derived from an EMBL/GenBank/DDBJ whole genome shotgun (WGS) entry which is preliminary data.</text>
</comment>
<dbReference type="InterPro" id="IPR011256">
    <property type="entry name" value="Reg_factor_effector_dom_sf"/>
</dbReference>
<proteinExistence type="predicted"/>